<keyword evidence="3" id="KW-1185">Reference proteome</keyword>
<dbReference type="OrthoDB" id="560607at2759"/>
<feature type="coiled-coil region" evidence="1">
    <location>
        <begin position="95"/>
        <end position="129"/>
    </location>
</feature>
<name>A0A2J8ADB7_9CHLO</name>
<evidence type="ECO:0000313" key="3">
    <source>
        <dbReference type="Proteomes" id="UP000236333"/>
    </source>
</evidence>
<keyword evidence="1" id="KW-0175">Coiled coil</keyword>
<gene>
    <name evidence="2" type="ORF">TSOC_002742</name>
</gene>
<dbReference type="AlphaFoldDB" id="A0A2J8ADB7"/>
<comment type="caution">
    <text evidence="2">The sequence shown here is derived from an EMBL/GenBank/DDBJ whole genome shotgun (WGS) entry which is preliminary data.</text>
</comment>
<evidence type="ECO:0000256" key="1">
    <source>
        <dbReference type="SAM" id="Coils"/>
    </source>
</evidence>
<sequence>MVIDLDEACCFMDIGKDNAVRVLHRNFEDGVHFHVTKGEAGLNMDRILMTTYTFKEMCMLSNTTKGKEVRTYYIRMEKVLKAFMKEQLAQANVVMNESRLLIEESKKEAEEATALAAAKEEELAHYKAKTYEEAYKGDKIYISKEMAELHSNRHKIGKAVDTKKRESSLNTGSAQGTKIIYKRETLNAKIIKDIAAVVLKRYQWRLEHYSCSLEHTVDILDIVTTIVDTLASSYEHISRDNLFDSVTANLQTVRTEKVRI</sequence>
<accession>A0A2J8ADB7</accession>
<organism evidence="2 3">
    <name type="scientific">Tetrabaena socialis</name>
    <dbReference type="NCBI Taxonomy" id="47790"/>
    <lineage>
        <taxon>Eukaryota</taxon>
        <taxon>Viridiplantae</taxon>
        <taxon>Chlorophyta</taxon>
        <taxon>core chlorophytes</taxon>
        <taxon>Chlorophyceae</taxon>
        <taxon>CS clade</taxon>
        <taxon>Chlamydomonadales</taxon>
        <taxon>Tetrabaenaceae</taxon>
        <taxon>Tetrabaena</taxon>
    </lineage>
</organism>
<protein>
    <submittedName>
        <fullName evidence="2">Uncharacterized protein</fullName>
    </submittedName>
</protein>
<reference evidence="2 3" key="1">
    <citation type="journal article" date="2017" name="Mol. Biol. Evol.">
        <title>The 4-celled Tetrabaena socialis nuclear genome reveals the essential components for genetic control of cell number at the origin of multicellularity in the volvocine lineage.</title>
        <authorList>
            <person name="Featherston J."/>
            <person name="Arakaki Y."/>
            <person name="Hanschen E.R."/>
            <person name="Ferris P.J."/>
            <person name="Michod R.E."/>
            <person name="Olson B.J.S.C."/>
            <person name="Nozaki H."/>
            <person name="Durand P.M."/>
        </authorList>
    </citation>
    <scope>NUCLEOTIDE SEQUENCE [LARGE SCALE GENOMIC DNA]</scope>
    <source>
        <strain evidence="2 3">NIES-571</strain>
    </source>
</reference>
<evidence type="ECO:0000313" key="2">
    <source>
        <dbReference type="EMBL" id="PNH10518.1"/>
    </source>
</evidence>
<dbReference type="Proteomes" id="UP000236333">
    <property type="component" value="Unassembled WGS sequence"/>
</dbReference>
<proteinExistence type="predicted"/>
<dbReference type="EMBL" id="PGGS01000053">
    <property type="protein sequence ID" value="PNH10518.1"/>
    <property type="molecule type" value="Genomic_DNA"/>
</dbReference>